<accession>A0A8T1WPA6</accession>
<proteinExistence type="predicted"/>
<organism evidence="2 3">
    <name type="scientific">Phytophthora boehmeriae</name>
    <dbReference type="NCBI Taxonomy" id="109152"/>
    <lineage>
        <taxon>Eukaryota</taxon>
        <taxon>Sar</taxon>
        <taxon>Stramenopiles</taxon>
        <taxon>Oomycota</taxon>
        <taxon>Peronosporomycetes</taxon>
        <taxon>Peronosporales</taxon>
        <taxon>Peronosporaceae</taxon>
        <taxon>Phytophthora</taxon>
    </lineage>
</organism>
<keyword evidence="1" id="KW-1133">Transmembrane helix</keyword>
<evidence type="ECO:0000256" key="1">
    <source>
        <dbReference type="SAM" id="Phobius"/>
    </source>
</evidence>
<dbReference type="Proteomes" id="UP000693981">
    <property type="component" value="Unassembled WGS sequence"/>
</dbReference>
<evidence type="ECO:0000313" key="3">
    <source>
        <dbReference type="Proteomes" id="UP000693981"/>
    </source>
</evidence>
<dbReference type="EMBL" id="JAGDFL010000292">
    <property type="protein sequence ID" value="KAG7394178.1"/>
    <property type="molecule type" value="Genomic_DNA"/>
</dbReference>
<keyword evidence="1" id="KW-0812">Transmembrane</keyword>
<feature type="transmembrane region" description="Helical" evidence="1">
    <location>
        <begin position="65"/>
        <end position="86"/>
    </location>
</feature>
<sequence length="119" mass="13176">MAESNSAVLSTKRVASGVAEYIWSSPCLKPLVFNPFIVSVLLLIIIWTIDFMYGKTFAKRKGQSIAAATVQHVLTTYIIVATGVAMNNIIIKHHYRLRKAARSSEPLVTSYSSELESDE</sequence>
<keyword evidence="1" id="KW-0472">Membrane</keyword>
<feature type="transmembrane region" description="Helical" evidence="1">
    <location>
        <begin position="31"/>
        <end position="53"/>
    </location>
</feature>
<protein>
    <submittedName>
        <fullName evidence="2">Uncharacterized protein</fullName>
    </submittedName>
</protein>
<dbReference type="AlphaFoldDB" id="A0A8T1WPA6"/>
<keyword evidence="3" id="KW-1185">Reference proteome</keyword>
<gene>
    <name evidence="2" type="ORF">PHYBOEH_005572</name>
</gene>
<comment type="caution">
    <text evidence="2">The sequence shown here is derived from an EMBL/GenBank/DDBJ whole genome shotgun (WGS) entry which is preliminary data.</text>
</comment>
<name>A0A8T1WPA6_9STRA</name>
<evidence type="ECO:0000313" key="2">
    <source>
        <dbReference type="EMBL" id="KAG7394178.1"/>
    </source>
</evidence>
<reference evidence="2" key="1">
    <citation type="submission" date="2021-02" db="EMBL/GenBank/DDBJ databases">
        <authorList>
            <person name="Palmer J.M."/>
        </authorList>
    </citation>
    <scope>NUCLEOTIDE SEQUENCE</scope>
    <source>
        <strain evidence="2">SCRP23</strain>
    </source>
</reference>